<feature type="domain" description="Transcription factor DP C-terminal" evidence="9">
    <location>
        <begin position="175"/>
        <end position="319"/>
    </location>
</feature>
<evidence type="ECO:0000313" key="12">
    <source>
        <dbReference type="Proteomes" id="UP001620626"/>
    </source>
</evidence>
<dbReference type="GO" id="GO:0010468">
    <property type="term" value="P:regulation of gene expression"/>
    <property type="evidence" value="ECO:0007669"/>
    <property type="project" value="UniProtKB-ARBA"/>
</dbReference>
<dbReference type="EMBL" id="JBICBT010001325">
    <property type="protein sequence ID" value="KAL3072411.1"/>
    <property type="molecule type" value="Genomic_DNA"/>
</dbReference>
<evidence type="ECO:0008006" key="13">
    <source>
        <dbReference type="Google" id="ProtNLM"/>
    </source>
</evidence>
<dbReference type="InterPro" id="IPR036390">
    <property type="entry name" value="WH_DNA-bd_sf"/>
</dbReference>
<dbReference type="InterPro" id="IPR037241">
    <property type="entry name" value="E2F-DP_heterodim"/>
</dbReference>
<dbReference type="GO" id="GO:0005634">
    <property type="term" value="C:nucleus"/>
    <property type="evidence" value="ECO:0007669"/>
    <property type="project" value="UniProtKB-SubCell"/>
</dbReference>
<keyword evidence="8" id="KW-0175">Coiled coil</keyword>
<evidence type="ECO:0000256" key="8">
    <source>
        <dbReference type="SAM" id="Coils"/>
    </source>
</evidence>
<keyword evidence="3 7" id="KW-0805">Transcription regulation</keyword>
<dbReference type="InterPro" id="IPR036388">
    <property type="entry name" value="WH-like_DNA-bd_sf"/>
</dbReference>
<evidence type="ECO:0000256" key="3">
    <source>
        <dbReference type="ARBA" id="ARBA00023015"/>
    </source>
</evidence>
<dbReference type="InterPro" id="IPR015648">
    <property type="entry name" value="Transcrpt_fac_DP"/>
</dbReference>
<dbReference type="GO" id="GO:0003677">
    <property type="term" value="F:DNA binding"/>
    <property type="evidence" value="ECO:0007669"/>
    <property type="project" value="UniProtKB-KW"/>
</dbReference>
<reference evidence="11 12" key="1">
    <citation type="submission" date="2024-10" db="EMBL/GenBank/DDBJ databases">
        <authorList>
            <person name="Kim D."/>
        </authorList>
    </citation>
    <scope>NUCLEOTIDE SEQUENCE [LARGE SCALE GENOMIC DNA]</scope>
    <source>
        <strain evidence="11">BH-2024</strain>
    </source>
</reference>
<feature type="domain" description="E2F/DP family winged-helix DNA-binding" evidence="10">
    <location>
        <begin position="84"/>
        <end position="168"/>
    </location>
</feature>
<organism evidence="11 12">
    <name type="scientific">Heterodera trifolii</name>
    <dbReference type="NCBI Taxonomy" id="157864"/>
    <lineage>
        <taxon>Eukaryota</taxon>
        <taxon>Metazoa</taxon>
        <taxon>Ecdysozoa</taxon>
        <taxon>Nematoda</taxon>
        <taxon>Chromadorea</taxon>
        <taxon>Rhabditida</taxon>
        <taxon>Tylenchina</taxon>
        <taxon>Tylenchomorpha</taxon>
        <taxon>Tylenchoidea</taxon>
        <taxon>Heteroderidae</taxon>
        <taxon>Heteroderinae</taxon>
        <taxon>Heterodera</taxon>
    </lineage>
</organism>
<dbReference type="Gene3D" id="1.20.140.80">
    <property type="entry name" value="Transcription factor DP"/>
    <property type="match status" value="1"/>
</dbReference>
<evidence type="ECO:0000259" key="10">
    <source>
        <dbReference type="SMART" id="SM01372"/>
    </source>
</evidence>
<comment type="similarity">
    <text evidence="2 7">Belongs to the E2F/DP family.</text>
</comment>
<protein>
    <recommendedName>
        <fullName evidence="13">Transcription factor Dp-1</fullName>
    </recommendedName>
</protein>
<dbReference type="SUPFAM" id="SSF144074">
    <property type="entry name" value="E2F-DP heterodimerization region"/>
    <property type="match status" value="1"/>
</dbReference>
<keyword evidence="6 7" id="KW-0539">Nucleus</keyword>
<feature type="coiled-coil region" evidence="8">
    <location>
        <begin position="177"/>
        <end position="204"/>
    </location>
</feature>
<evidence type="ECO:0000256" key="7">
    <source>
        <dbReference type="RuleBase" id="RU003796"/>
    </source>
</evidence>
<dbReference type="AlphaFoldDB" id="A0ABD2HZJ7"/>
<evidence type="ECO:0000256" key="6">
    <source>
        <dbReference type="ARBA" id="ARBA00023242"/>
    </source>
</evidence>
<keyword evidence="12" id="KW-1185">Reference proteome</keyword>
<keyword evidence="5 7" id="KW-0804">Transcription</keyword>
<dbReference type="Proteomes" id="UP001620626">
    <property type="component" value="Unassembled WGS sequence"/>
</dbReference>
<dbReference type="FunFam" id="1.10.10.10:FF:000047">
    <property type="entry name" value="Transcription factor"/>
    <property type="match status" value="1"/>
</dbReference>
<comment type="caution">
    <text evidence="11">The sequence shown here is derived from an EMBL/GenBank/DDBJ whole genome shotgun (WGS) entry which is preliminary data.</text>
</comment>
<evidence type="ECO:0000313" key="11">
    <source>
        <dbReference type="EMBL" id="KAL3072411.1"/>
    </source>
</evidence>
<dbReference type="SMART" id="SM01372">
    <property type="entry name" value="E2F_TDP"/>
    <property type="match status" value="1"/>
</dbReference>
<dbReference type="InterPro" id="IPR038168">
    <property type="entry name" value="TF_DP_C_sf"/>
</dbReference>
<dbReference type="SUPFAM" id="SSF46785">
    <property type="entry name" value="Winged helix' DNA-binding domain"/>
    <property type="match status" value="1"/>
</dbReference>
<evidence type="ECO:0000259" key="9">
    <source>
        <dbReference type="SMART" id="SM01138"/>
    </source>
</evidence>
<dbReference type="InterPro" id="IPR003316">
    <property type="entry name" value="E2F_WHTH_DNA-bd_dom"/>
</dbReference>
<dbReference type="Gene3D" id="1.10.10.10">
    <property type="entry name" value="Winged helix-like DNA-binding domain superfamily/Winged helix DNA-binding domain"/>
    <property type="match status" value="1"/>
</dbReference>
<gene>
    <name evidence="11" type="ORF">niasHT_034095</name>
</gene>
<dbReference type="SMART" id="SM01138">
    <property type="entry name" value="DP"/>
    <property type="match status" value="1"/>
</dbReference>
<evidence type="ECO:0000256" key="1">
    <source>
        <dbReference type="ARBA" id="ARBA00004123"/>
    </source>
</evidence>
<accession>A0ABD2HZJ7</accession>
<evidence type="ECO:0000256" key="5">
    <source>
        <dbReference type="ARBA" id="ARBA00023163"/>
    </source>
</evidence>
<dbReference type="CDD" id="cd14458">
    <property type="entry name" value="DP_DD"/>
    <property type="match status" value="1"/>
</dbReference>
<proteinExistence type="inferred from homology"/>
<dbReference type="Pfam" id="PF02319">
    <property type="entry name" value="WHD_E2F_TDP"/>
    <property type="match status" value="1"/>
</dbReference>
<name>A0ABD2HZJ7_9BILA</name>
<dbReference type="Pfam" id="PF08781">
    <property type="entry name" value="DP"/>
    <property type="match status" value="1"/>
</dbReference>
<dbReference type="PANTHER" id="PTHR12548">
    <property type="entry name" value="TRANSCRIPTION FACTOR DP"/>
    <property type="match status" value="1"/>
</dbReference>
<evidence type="ECO:0000256" key="2">
    <source>
        <dbReference type="ARBA" id="ARBA00010940"/>
    </source>
</evidence>
<evidence type="ECO:0000256" key="4">
    <source>
        <dbReference type="ARBA" id="ARBA00023125"/>
    </source>
</evidence>
<keyword evidence="4 7" id="KW-0238">DNA-binding</keyword>
<sequence>MNQRSEMPAQLRYQPSNAIGTHQRSIITAQQFQQQPFCVKRARYDYDFYEGQSHHSFQRQRFDQTPPSAIHPMGTFQIRHRSTDKTRGLRHFAHKVCEKVKQKVQTNYNEVAEELVNEYFDNIAEVPSDPEKLQYDTRNIRRRVYDALNVLMAMNIIEKEKKEIRWVGLPTSSLAECRRLEEEKAQRQERIRQKTEQLQELIVQLVSYKSLVQRNRESERVNGRPLDSTILYLPYIIVSTNKKTNVECAVAPDKSEYLFNFDRPFEIHDDIEVLKRLGLAYGIDRGEVDPAYVPHIKACLPPALRDYVDQILEGTLNFHPFPKQHDYMPSHEMKQFSRRKTPAESIVIRATRANLSGVSSNDDGGPMGSFLGPVTSTAATKNSLNQQNMETARPIARYAVIPRPISARYASFTGSADHLPHMHNQHQISTSGTRQRLGGILHDFYDYQPHRQPFQHHRPIPYATEGIVEYPAEEYGEIHGQIMNTPSGNHKILVQDEEVIIEENDERV</sequence>
<comment type="subcellular location">
    <subcellularLocation>
        <location evidence="1 7">Nucleus</location>
    </subcellularLocation>
</comment>
<dbReference type="PANTHER" id="PTHR12548:SF9">
    <property type="entry name" value="TRANSCRIPTION FACTOR DP"/>
    <property type="match status" value="1"/>
</dbReference>
<dbReference type="InterPro" id="IPR014889">
    <property type="entry name" value="Transc_factor_DP_C"/>
</dbReference>